<evidence type="ECO:0000256" key="13">
    <source>
        <dbReference type="ARBA" id="ARBA00023310"/>
    </source>
</evidence>
<dbReference type="Proteomes" id="UP000183180">
    <property type="component" value="Unassembled WGS sequence"/>
</dbReference>
<keyword evidence="10 17" id="KW-0406">Ion transport</keyword>
<dbReference type="InterPro" id="IPR028987">
    <property type="entry name" value="ATP_synth_B-like_membr_sf"/>
</dbReference>
<dbReference type="AlphaFoldDB" id="A0A1H2J563"/>
<comment type="function">
    <text evidence="14">This fusion protein includes a component of the F(0) channel (subunit b) and of the F(1) subunit (subunit delta). Two copies of subunit b and one of delta together form the peripheral 'stator' stalk which links F(1) to F(0).</text>
</comment>
<feature type="coiled-coil region" evidence="19">
    <location>
        <begin position="70"/>
        <end position="101"/>
    </location>
</feature>
<evidence type="ECO:0000256" key="2">
    <source>
        <dbReference type="ARBA" id="ARBA00010377"/>
    </source>
</evidence>
<evidence type="ECO:0000256" key="10">
    <source>
        <dbReference type="ARBA" id="ARBA00023065"/>
    </source>
</evidence>
<keyword evidence="9 17" id="KW-1133">Transmembrane helix</keyword>
<name>A0A1H2J563_9ACTN</name>
<evidence type="ECO:0000256" key="16">
    <source>
        <dbReference type="ARBA" id="ARBA00025830"/>
    </source>
</evidence>
<evidence type="ECO:0000256" key="15">
    <source>
        <dbReference type="ARBA" id="ARBA00025198"/>
    </source>
</evidence>
<evidence type="ECO:0000256" key="12">
    <source>
        <dbReference type="ARBA" id="ARBA00023268"/>
    </source>
</evidence>
<keyword evidence="12" id="KW-0511">Multifunctional enzyme</keyword>
<evidence type="ECO:0000256" key="17">
    <source>
        <dbReference type="HAMAP-Rule" id="MF_01398"/>
    </source>
</evidence>
<comment type="similarity">
    <text evidence="17">Belongs to the ATPase B chain family.</text>
</comment>
<evidence type="ECO:0000256" key="18">
    <source>
        <dbReference type="HAMAP-Rule" id="MF_01416"/>
    </source>
</evidence>
<dbReference type="NCBIfam" id="TIGR01145">
    <property type="entry name" value="ATP_synt_delta"/>
    <property type="match status" value="1"/>
</dbReference>
<organism evidence="20 21">
    <name type="scientific">Gordonia westfalica</name>
    <dbReference type="NCBI Taxonomy" id="158898"/>
    <lineage>
        <taxon>Bacteria</taxon>
        <taxon>Bacillati</taxon>
        <taxon>Actinomycetota</taxon>
        <taxon>Actinomycetes</taxon>
        <taxon>Mycobacteriales</taxon>
        <taxon>Gordoniaceae</taxon>
        <taxon>Gordonia</taxon>
    </lineage>
</organism>
<keyword evidence="19" id="KW-0175">Coiled coil</keyword>
<evidence type="ECO:0000256" key="8">
    <source>
        <dbReference type="ARBA" id="ARBA00022781"/>
    </source>
</evidence>
<accession>A0A1H2J563</accession>
<evidence type="ECO:0000256" key="9">
    <source>
        <dbReference type="ARBA" id="ARBA00022989"/>
    </source>
</evidence>
<evidence type="ECO:0000256" key="11">
    <source>
        <dbReference type="ARBA" id="ARBA00023136"/>
    </source>
</evidence>
<feature type="transmembrane region" description="Helical" evidence="17">
    <location>
        <begin position="28"/>
        <end position="48"/>
    </location>
</feature>
<dbReference type="HAMAP" id="MF_01398">
    <property type="entry name" value="ATP_synth_b_bprime"/>
    <property type="match status" value="1"/>
</dbReference>
<comment type="function">
    <text evidence="18">This protein is part of the stalk that links CF(0) to CF(1). It either transmits conformational changes from CF(0) to CF(1) or is implicated in proton conduction.</text>
</comment>
<evidence type="ECO:0000256" key="5">
    <source>
        <dbReference type="ARBA" id="ARBA00022475"/>
    </source>
</evidence>
<evidence type="ECO:0000256" key="4">
    <source>
        <dbReference type="ARBA" id="ARBA00022448"/>
    </source>
</evidence>
<dbReference type="CDD" id="cd06503">
    <property type="entry name" value="ATP-synt_Fo_b"/>
    <property type="match status" value="1"/>
</dbReference>
<comment type="subcellular location">
    <subcellularLocation>
        <location evidence="18">Cell membrane</location>
        <topology evidence="18">Peripheral membrane protein</topology>
    </subcellularLocation>
    <subcellularLocation>
        <location evidence="1 17">Cell membrane</location>
        <topology evidence="1 17">Single-pass membrane protein</topology>
    </subcellularLocation>
</comment>
<dbReference type="NCBIfam" id="TIGR01144">
    <property type="entry name" value="ATP_synt_b"/>
    <property type="match status" value="1"/>
</dbReference>
<evidence type="ECO:0000313" key="21">
    <source>
        <dbReference type="Proteomes" id="UP000183180"/>
    </source>
</evidence>
<keyword evidence="6 17" id="KW-0138">CF(0)</keyword>
<evidence type="ECO:0000313" key="20">
    <source>
        <dbReference type="EMBL" id="SDU51540.1"/>
    </source>
</evidence>
<keyword evidence="4 17" id="KW-0813">Transport</keyword>
<evidence type="ECO:0000256" key="1">
    <source>
        <dbReference type="ARBA" id="ARBA00004162"/>
    </source>
</evidence>
<proteinExistence type="inferred from homology"/>
<evidence type="ECO:0000256" key="3">
    <source>
        <dbReference type="ARBA" id="ARBA00010811"/>
    </source>
</evidence>
<dbReference type="HAMAP" id="MF_01416">
    <property type="entry name" value="ATP_synth_delta_bact"/>
    <property type="match status" value="1"/>
</dbReference>
<evidence type="ECO:0000256" key="19">
    <source>
        <dbReference type="SAM" id="Coils"/>
    </source>
</evidence>
<dbReference type="STRING" id="158898.SAMN04488548_1341743"/>
<keyword evidence="5 17" id="KW-1003">Cell membrane</keyword>
<dbReference type="GO" id="GO:0045259">
    <property type="term" value="C:proton-transporting ATP synthase complex"/>
    <property type="evidence" value="ECO:0007669"/>
    <property type="project" value="UniProtKB-KW"/>
</dbReference>
<evidence type="ECO:0000256" key="14">
    <source>
        <dbReference type="ARBA" id="ARBA00024925"/>
    </source>
</evidence>
<keyword evidence="13 17" id="KW-0066">ATP synthesis</keyword>
<dbReference type="SUPFAM" id="SSF47928">
    <property type="entry name" value="N-terminal domain of the delta subunit of the F1F0-ATP synthase"/>
    <property type="match status" value="1"/>
</dbReference>
<comment type="similarity">
    <text evidence="3">In the N-terminal section; belongs to the ATPase B chain family.</text>
</comment>
<dbReference type="InterPro" id="IPR002146">
    <property type="entry name" value="ATP_synth_b/b'su_bac/chlpt"/>
</dbReference>
<keyword evidence="8 17" id="KW-0375">Hydrogen ion transport</keyword>
<sequence>MAANTETESDQGPIGTWLHDIGAAFDPAIFIAQLFGFAVIIFLLWKYVRPPVQKMMRDRQETVRTQLAEAEAAKKRVAEGQKAREKAVAEAKAEAEQIKKDAAADAEAITSDIRAQADHEVKRISEHGRNQVALVRANLVRQLRTDLGLAVVDKAGELVRNHLADDSAQAASVDRVIDELEEMSSRSSSAIPSSAKLVGLHAMRAASREAALAVSDKFDSTAGDLDGAALAAASGDLTAVINFLGDNPVLRKRLVEDDENAAGKKTLVHSLLDGKVAPVVVEVVATAATQRWSSSSDFVIGLRRQNSLIVLTAAERDGVIEQVEDELFRVSRILEANPQLASLLSDHSKDADKRVDLLRKLVGEKVSGHTWTLLSSTVRLLNGQAADVAVDQLAELAAAQRGESVAHVVSASKLADAQVERLATVLGGIYGRTVSVQTEVQPELLGGLRIGVGDEVIDADVATRLAKAAETLPR</sequence>
<dbReference type="NCBIfam" id="NF009961">
    <property type="entry name" value="PRK13428.1"/>
    <property type="match status" value="1"/>
</dbReference>
<comment type="subunit">
    <text evidence="16 17">F-type ATPases have 2 components, F(1) - the catalytic core - and F(0) - the membrane proton channel. F(1) has five subunits: alpha(3), beta(3), gamma(1), delta(1), epsilon(1). F(0) has three main subunits: a(1), b(2) and c(10-14). The alpha and beta chains form an alternating ring which encloses part of the gamma chain. F(1) is attached to F(0) by a central stalk formed by the gamma and epsilon chains, while a peripheral stalk is formed by the delta and b chains.</text>
</comment>
<dbReference type="PANTHER" id="PTHR11910">
    <property type="entry name" value="ATP SYNTHASE DELTA CHAIN"/>
    <property type="match status" value="1"/>
</dbReference>
<keyword evidence="18" id="KW-0139">CF(1)</keyword>
<dbReference type="Pfam" id="PF00430">
    <property type="entry name" value="ATP-synt_B"/>
    <property type="match status" value="1"/>
</dbReference>
<comment type="function">
    <text evidence="17">Component of the F(0) channel, it forms part of the peripheral stalk, linking F(1) to F(0).</text>
</comment>
<keyword evidence="11 17" id="KW-0472">Membrane</keyword>
<dbReference type="InterPro" id="IPR026015">
    <property type="entry name" value="ATP_synth_OSCP/delta_N_sf"/>
</dbReference>
<dbReference type="GO" id="GO:0046933">
    <property type="term" value="F:proton-transporting ATP synthase activity, rotational mechanism"/>
    <property type="evidence" value="ECO:0007669"/>
    <property type="project" value="UniProtKB-UniRule"/>
</dbReference>
<dbReference type="RefSeq" id="WP_074850076.1">
    <property type="nucleotide sequence ID" value="NZ_FNLM01000034.1"/>
</dbReference>
<dbReference type="SUPFAM" id="SSF81573">
    <property type="entry name" value="F1F0 ATP synthase subunit B, membrane domain"/>
    <property type="match status" value="1"/>
</dbReference>
<gene>
    <name evidence="17" type="primary">atpF</name>
    <name evidence="18" type="synonym">atpH</name>
    <name evidence="20" type="ORF">SAMN04488548_1341743</name>
</gene>
<keyword evidence="7 17" id="KW-0812">Transmembrane</keyword>
<dbReference type="GO" id="GO:0005886">
    <property type="term" value="C:plasma membrane"/>
    <property type="evidence" value="ECO:0007669"/>
    <property type="project" value="UniProtKB-SubCell"/>
</dbReference>
<comment type="function">
    <text evidence="15 17">F(1)F(0) ATP synthase produces ATP from ADP in the presence of a proton or sodium gradient. F-type ATPases consist of two structural domains, F(1) containing the extramembraneous catalytic core and F(0) containing the membrane proton channel, linked together by a central stalk and a peripheral stalk. During catalysis, ATP synthesis in the catalytic domain of F(1) is coupled via a rotary mechanism of the central stalk subunits to proton translocation.</text>
</comment>
<protein>
    <recommendedName>
        <fullName evidence="17 18">Multifunctional fusion protein</fullName>
    </recommendedName>
    <domain>
        <recommendedName>
            <fullName evidence="17">ATP synthase subunit b</fullName>
        </recommendedName>
        <alternativeName>
            <fullName evidence="17">ATP synthase F(0) sector subunit b</fullName>
        </alternativeName>
        <alternativeName>
            <fullName evidence="17">ATPase subunit I</fullName>
        </alternativeName>
        <alternativeName>
            <fullName evidence="17">F-type ATPase subunit b</fullName>
            <shortName evidence="17">F-ATPase subunit b</shortName>
        </alternativeName>
    </domain>
    <domain>
        <recommendedName>
            <fullName evidence="18">ATP synthase subunit delta</fullName>
        </recommendedName>
        <alternativeName>
            <fullName evidence="18">ATP synthase F(1) sector subunit delta</fullName>
        </alternativeName>
        <alternativeName>
            <fullName evidence="18">F-type ATPase subunit delta</fullName>
            <shortName evidence="18">F-ATPase subunit delta</shortName>
        </alternativeName>
    </domain>
</protein>
<comment type="similarity">
    <text evidence="18">Belongs to the ATPase delta chain family.</text>
</comment>
<dbReference type="NCBIfam" id="NF009967">
    <property type="entry name" value="PRK13430.1"/>
    <property type="match status" value="1"/>
</dbReference>
<dbReference type="Pfam" id="PF00213">
    <property type="entry name" value="OSCP"/>
    <property type="match status" value="1"/>
</dbReference>
<dbReference type="InterPro" id="IPR005864">
    <property type="entry name" value="ATP_synth_F0_bsu_bac"/>
</dbReference>
<evidence type="ECO:0000256" key="7">
    <source>
        <dbReference type="ARBA" id="ARBA00022692"/>
    </source>
</evidence>
<evidence type="ECO:0000256" key="6">
    <source>
        <dbReference type="ARBA" id="ARBA00022547"/>
    </source>
</evidence>
<dbReference type="OrthoDB" id="5242917at2"/>
<dbReference type="EMBL" id="FNLM01000034">
    <property type="protein sequence ID" value="SDU51540.1"/>
    <property type="molecule type" value="Genomic_DNA"/>
</dbReference>
<reference evidence="20 21" key="1">
    <citation type="submission" date="2016-10" db="EMBL/GenBank/DDBJ databases">
        <authorList>
            <person name="de Groot N.N."/>
        </authorList>
    </citation>
    <scope>NUCLEOTIDE SEQUENCE [LARGE SCALE GENOMIC DNA]</scope>
    <source>
        <strain evidence="20 21">DSM 44215</strain>
    </source>
</reference>
<dbReference type="InterPro" id="IPR000711">
    <property type="entry name" value="ATPase_OSCP/dsu"/>
</dbReference>
<comment type="similarity">
    <text evidence="2">In the C-terminal section; belongs to the ATPase delta chain family.</text>
</comment>